<proteinExistence type="predicted"/>
<gene>
    <name evidence="2" type="ORF">OSTLU_14035</name>
</gene>
<dbReference type="PROSITE" id="PS52001">
    <property type="entry name" value="AD"/>
    <property type="match status" value="1"/>
</dbReference>
<dbReference type="Gene3D" id="2.30.30.100">
    <property type="match status" value="1"/>
</dbReference>
<dbReference type="Proteomes" id="UP000001568">
    <property type="component" value="Chromosome 1"/>
</dbReference>
<sequence>MEARDDGETFLRDARSCGDAAARETNDGGGRARVCLPRVVSSFGTFGCGERRRGEEKTRRRAKARAKATASTDVKLFKSSTQALKSLNPAHLKALLGQEVLMTLSDGTTRQGTVYSLDPESFTIVLATGTDGVRANGSLRDDACVIVPGHAVKAVEVVGGNALALDALSKTKTNGNGWMTSGGEQGDAMTKAMKSMSASRTNSWGANSTYAGMTALLKPSAGTQLERVKRCLRANMVPFTERPAPDGPGDVELLVLGSLVVSYPFTADSCACPNEIVLARVRELITAGCPEVANGAQSVA</sequence>
<dbReference type="OrthoDB" id="77463at2759"/>
<evidence type="ECO:0000313" key="3">
    <source>
        <dbReference type="Proteomes" id="UP000001568"/>
    </source>
</evidence>
<feature type="domain" description="AD" evidence="1">
    <location>
        <begin position="194"/>
        <end position="293"/>
    </location>
</feature>
<dbReference type="GO" id="GO:0000245">
    <property type="term" value="P:spliceosomal complex assembly"/>
    <property type="evidence" value="ECO:0007669"/>
    <property type="project" value="InterPro"/>
</dbReference>
<dbReference type="Gramene" id="ABO93983">
    <property type="protein sequence ID" value="ABO93983"/>
    <property type="gene ID" value="OSTLU_14035"/>
</dbReference>
<dbReference type="AlphaFoldDB" id="A4RS70"/>
<dbReference type="HOGENOM" id="CLU_928710_0_0_1"/>
<protein>
    <recommendedName>
        <fullName evidence="1">AD domain-containing protein</fullName>
    </recommendedName>
</protein>
<dbReference type="GO" id="GO:0000387">
    <property type="term" value="P:spliceosomal snRNP assembly"/>
    <property type="evidence" value="ECO:0007669"/>
    <property type="project" value="TreeGrafter"/>
</dbReference>
<reference evidence="2 3" key="1">
    <citation type="journal article" date="2007" name="Proc. Natl. Acad. Sci. U.S.A.">
        <title>The tiny eukaryote Ostreococcus provides genomic insights into the paradox of plankton speciation.</title>
        <authorList>
            <person name="Palenik B."/>
            <person name="Grimwood J."/>
            <person name="Aerts A."/>
            <person name="Rouze P."/>
            <person name="Salamov A."/>
            <person name="Putnam N."/>
            <person name="Dupont C."/>
            <person name="Jorgensen R."/>
            <person name="Derelle E."/>
            <person name="Rombauts S."/>
            <person name="Zhou K."/>
            <person name="Otillar R."/>
            <person name="Merchant S.S."/>
            <person name="Podell S."/>
            <person name="Gaasterland T."/>
            <person name="Napoli C."/>
            <person name="Gendler K."/>
            <person name="Manuell A."/>
            <person name="Tai V."/>
            <person name="Vallon O."/>
            <person name="Piganeau G."/>
            <person name="Jancek S."/>
            <person name="Heijde M."/>
            <person name="Jabbari K."/>
            <person name="Bowler C."/>
            <person name="Lohr M."/>
            <person name="Robbens S."/>
            <person name="Werner G."/>
            <person name="Dubchak I."/>
            <person name="Pazour G.J."/>
            <person name="Ren Q."/>
            <person name="Paulsen I."/>
            <person name="Delwiche C."/>
            <person name="Schmutz J."/>
            <person name="Rokhsar D."/>
            <person name="Van de Peer Y."/>
            <person name="Moreau H."/>
            <person name="Grigoriev I.V."/>
        </authorList>
    </citation>
    <scope>NUCLEOTIDE SEQUENCE [LARGE SCALE GENOMIC DNA]</scope>
    <source>
        <strain evidence="2 3">CCE9901</strain>
    </source>
</reference>
<dbReference type="GO" id="GO:0005634">
    <property type="term" value="C:nucleus"/>
    <property type="evidence" value="ECO:0007669"/>
    <property type="project" value="InterPro"/>
</dbReference>
<dbReference type="RefSeq" id="XP_001415691.1">
    <property type="nucleotide sequence ID" value="XM_001415654.1"/>
</dbReference>
<evidence type="ECO:0000313" key="2">
    <source>
        <dbReference type="EMBL" id="ABO93983.1"/>
    </source>
</evidence>
<evidence type="ECO:0000259" key="1">
    <source>
        <dbReference type="PROSITE" id="PS52001"/>
    </source>
</evidence>
<dbReference type="GeneID" id="4999508"/>
<accession>A4RS70</accession>
<dbReference type="OMA" id="ACECANE"/>
<dbReference type="KEGG" id="olu:OSTLU_14035"/>
<dbReference type="EMBL" id="CP000581">
    <property type="protein sequence ID" value="ABO93983.1"/>
    <property type="molecule type" value="Genomic_DNA"/>
</dbReference>
<dbReference type="InterPro" id="IPR009422">
    <property type="entry name" value="Gemin6"/>
</dbReference>
<dbReference type="PANTHER" id="PTHR14710">
    <property type="entry name" value="GEM-ASSOCIATED PROTEIN 6"/>
    <property type="match status" value="1"/>
</dbReference>
<dbReference type="GO" id="GO:0032797">
    <property type="term" value="C:SMN complex"/>
    <property type="evidence" value="ECO:0007669"/>
    <property type="project" value="TreeGrafter"/>
</dbReference>
<dbReference type="PANTHER" id="PTHR14710:SF2">
    <property type="entry name" value="GEM-ASSOCIATED PROTEIN 6"/>
    <property type="match status" value="1"/>
</dbReference>
<keyword evidence="3" id="KW-1185">Reference proteome</keyword>
<dbReference type="InterPro" id="IPR047574">
    <property type="entry name" value="AD"/>
</dbReference>
<dbReference type="CDD" id="cd11676">
    <property type="entry name" value="Gemin6"/>
    <property type="match status" value="1"/>
</dbReference>
<name>A4RS70_OSTLU</name>
<organism evidence="2 3">
    <name type="scientific">Ostreococcus lucimarinus (strain CCE9901)</name>
    <dbReference type="NCBI Taxonomy" id="436017"/>
    <lineage>
        <taxon>Eukaryota</taxon>
        <taxon>Viridiplantae</taxon>
        <taxon>Chlorophyta</taxon>
        <taxon>Mamiellophyceae</taxon>
        <taxon>Mamiellales</taxon>
        <taxon>Bathycoccaceae</taxon>
        <taxon>Ostreococcus</taxon>
    </lineage>
</organism>